<dbReference type="EMBL" id="CP022685">
    <property type="protein sequence ID" value="ATL33093.1"/>
    <property type="molecule type" value="Genomic_DNA"/>
</dbReference>
<dbReference type="KEGG" id="sfk:KY5_8075c"/>
<keyword evidence="6" id="KW-0175">Coiled coil</keyword>
<protein>
    <recommendedName>
        <fullName evidence="2">histidine kinase</fullName>
        <ecNumber evidence="2">2.7.13.3</ecNumber>
    </recommendedName>
</protein>
<dbReference type="PANTHER" id="PTHR45436">
    <property type="entry name" value="SENSOR HISTIDINE KINASE YKOH"/>
    <property type="match status" value="1"/>
</dbReference>
<feature type="compositionally biased region" description="Basic and acidic residues" evidence="7">
    <location>
        <begin position="455"/>
        <end position="467"/>
    </location>
</feature>
<dbReference type="EC" id="2.7.13.3" evidence="2"/>
<dbReference type="InterPro" id="IPR050428">
    <property type="entry name" value="TCS_sensor_his_kinase"/>
</dbReference>
<keyword evidence="4" id="KW-0808">Transferase</keyword>
<keyword evidence="5 9" id="KW-0418">Kinase</keyword>
<dbReference type="RefSeq" id="WP_098246922.1">
    <property type="nucleotide sequence ID" value="NZ_CP022685.1"/>
</dbReference>
<feature type="compositionally biased region" description="Low complexity" evidence="7">
    <location>
        <begin position="377"/>
        <end position="409"/>
    </location>
</feature>
<feature type="domain" description="Histidine kinase/HSP90-like ATPase" evidence="8">
    <location>
        <begin position="253"/>
        <end position="360"/>
    </location>
</feature>
<evidence type="ECO:0000313" key="9">
    <source>
        <dbReference type="EMBL" id="ATL33093.1"/>
    </source>
</evidence>
<evidence type="ECO:0000313" key="10">
    <source>
        <dbReference type="Proteomes" id="UP000221011"/>
    </source>
</evidence>
<dbReference type="InterPro" id="IPR036890">
    <property type="entry name" value="HATPase_C_sf"/>
</dbReference>
<dbReference type="Proteomes" id="UP000221011">
    <property type="component" value="Chromosome"/>
</dbReference>
<keyword evidence="3" id="KW-0597">Phosphoprotein</keyword>
<evidence type="ECO:0000256" key="1">
    <source>
        <dbReference type="ARBA" id="ARBA00000085"/>
    </source>
</evidence>
<dbReference type="GO" id="GO:0005886">
    <property type="term" value="C:plasma membrane"/>
    <property type="evidence" value="ECO:0007669"/>
    <property type="project" value="TreeGrafter"/>
</dbReference>
<dbReference type="SUPFAM" id="SSF55874">
    <property type="entry name" value="ATPase domain of HSP90 chaperone/DNA topoisomerase II/histidine kinase"/>
    <property type="match status" value="1"/>
</dbReference>
<dbReference type="PANTHER" id="PTHR45436:SF5">
    <property type="entry name" value="SENSOR HISTIDINE KINASE TRCS"/>
    <property type="match status" value="1"/>
</dbReference>
<sequence>MTDLIQATTVVPSVLALAAGGAAWRFWDQYRGERATSKSLRGQAEEVARQQRAAEHVLAQLAGGVIPRLGAEAERAGTGHGVDIELPEALVNTVLAQRLAELADSAAHTVRKVQYDAQNSTSAQISEARQNAQEEVARARESAEASSRAAVRAVSSAMVGMASKLSQRVSQGVRRHEGDEAYETLVGIDHPTQQMLLVAQNYVVLSGGKLSRRWPATPMTDVVRAAMGSIEEYERVEHQELGVTVTSRAVGPVVHALAVLLDNAVRYSPSSARVHVAFQEGHHGVSVIVDDAGLRMNEEQLTWARRILTGVQRDDINQLGAHPQTGLRAAAALAEDYGFRIDLEAPNPFGGTRVYMFIPKSLLTTTVAAAPVRPSRTEPAAAPRTEPAAAQAPEPVAEPVAPAPRRTTASGLAVRSRRSAPVNAPTPPTAPGEGRAPAPGRPAIAAAWAKGTRSARTEDPTTTHEGA</sequence>
<name>A0A291QNJ8_9ACTN</name>
<feature type="compositionally biased region" description="Low complexity" evidence="7">
    <location>
        <begin position="431"/>
        <end position="449"/>
    </location>
</feature>
<organism evidence="9 10">
    <name type="scientific">Streptomyces formicae</name>
    <dbReference type="NCBI Taxonomy" id="1616117"/>
    <lineage>
        <taxon>Bacteria</taxon>
        <taxon>Bacillati</taxon>
        <taxon>Actinomycetota</taxon>
        <taxon>Actinomycetes</taxon>
        <taxon>Kitasatosporales</taxon>
        <taxon>Streptomycetaceae</taxon>
        <taxon>Streptomyces</taxon>
    </lineage>
</organism>
<feature type="region of interest" description="Disordered" evidence="7">
    <location>
        <begin position="369"/>
        <end position="467"/>
    </location>
</feature>
<dbReference type="GO" id="GO:0004673">
    <property type="term" value="F:protein histidine kinase activity"/>
    <property type="evidence" value="ECO:0007669"/>
    <property type="project" value="UniProtKB-EC"/>
</dbReference>
<keyword evidence="10" id="KW-1185">Reference proteome</keyword>
<evidence type="ECO:0000256" key="7">
    <source>
        <dbReference type="SAM" id="MobiDB-lite"/>
    </source>
</evidence>
<evidence type="ECO:0000256" key="2">
    <source>
        <dbReference type="ARBA" id="ARBA00012438"/>
    </source>
</evidence>
<accession>A0A291QNJ8</accession>
<evidence type="ECO:0000256" key="3">
    <source>
        <dbReference type="ARBA" id="ARBA00022553"/>
    </source>
</evidence>
<dbReference type="Pfam" id="PF02518">
    <property type="entry name" value="HATPase_c"/>
    <property type="match status" value="1"/>
</dbReference>
<dbReference type="Gene3D" id="3.30.565.10">
    <property type="entry name" value="Histidine kinase-like ATPase, C-terminal domain"/>
    <property type="match status" value="1"/>
</dbReference>
<comment type="catalytic activity">
    <reaction evidence="1">
        <text>ATP + protein L-histidine = ADP + protein N-phospho-L-histidine.</text>
        <dbReference type="EC" id="2.7.13.3"/>
    </reaction>
</comment>
<dbReference type="GO" id="GO:0000160">
    <property type="term" value="P:phosphorelay signal transduction system"/>
    <property type="evidence" value="ECO:0007669"/>
    <property type="project" value="TreeGrafter"/>
</dbReference>
<feature type="coiled-coil region" evidence="6">
    <location>
        <begin position="122"/>
        <end position="149"/>
    </location>
</feature>
<evidence type="ECO:0000256" key="5">
    <source>
        <dbReference type="ARBA" id="ARBA00022777"/>
    </source>
</evidence>
<dbReference type="InterPro" id="IPR003594">
    <property type="entry name" value="HATPase_dom"/>
</dbReference>
<evidence type="ECO:0000259" key="8">
    <source>
        <dbReference type="Pfam" id="PF02518"/>
    </source>
</evidence>
<gene>
    <name evidence="9" type="ORF">KY5_8075c</name>
</gene>
<dbReference type="AlphaFoldDB" id="A0A291QNJ8"/>
<evidence type="ECO:0000256" key="4">
    <source>
        <dbReference type="ARBA" id="ARBA00022679"/>
    </source>
</evidence>
<reference evidence="9 10" key="1">
    <citation type="submission" date="2017-08" db="EMBL/GenBank/DDBJ databases">
        <title>Complete Genome Sequence of Streptomyces formicae KY5, the formicamycin producer.</title>
        <authorList>
            <person name="Holmes N.A."/>
            <person name="Devine R."/>
            <person name="Qin Z."/>
            <person name="Seipke R.F."/>
            <person name="Wilkinson B."/>
            <person name="Hutchings M.I."/>
        </authorList>
    </citation>
    <scope>NUCLEOTIDE SEQUENCE [LARGE SCALE GENOMIC DNA]</scope>
    <source>
        <strain evidence="9 10">KY5</strain>
    </source>
</reference>
<proteinExistence type="predicted"/>
<evidence type="ECO:0000256" key="6">
    <source>
        <dbReference type="SAM" id="Coils"/>
    </source>
</evidence>